<feature type="compositionally biased region" description="Polar residues" evidence="5">
    <location>
        <begin position="32"/>
        <end position="41"/>
    </location>
</feature>
<dbReference type="PANTHER" id="PTHR23354">
    <property type="entry name" value="NUCLEOLAR PROTEIN 7/ESTROGEN RECEPTOR COACTIVATOR-RELATED"/>
    <property type="match status" value="1"/>
</dbReference>
<dbReference type="InterPro" id="IPR006571">
    <property type="entry name" value="TLDc_dom"/>
</dbReference>
<dbReference type="GO" id="GO:0005739">
    <property type="term" value="C:mitochondrion"/>
    <property type="evidence" value="ECO:0007669"/>
    <property type="project" value="UniProtKB-SubCell"/>
</dbReference>
<dbReference type="AlphaFoldDB" id="A0A7S2XU00"/>
<dbReference type="SMART" id="SM00584">
    <property type="entry name" value="TLDc"/>
    <property type="match status" value="1"/>
</dbReference>
<comment type="subcellular location">
    <subcellularLocation>
        <location evidence="1">Mitochondrion</location>
    </subcellularLocation>
</comment>
<dbReference type="PROSITE" id="PS51886">
    <property type="entry name" value="TLDC"/>
    <property type="match status" value="1"/>
</dbReference>
<keyword evidence="3" id="KW-0496">Mitochondrion</keyword>
<sequence>MEDEDYTASEGSYVMIQNPDAPTEELVPADNTMATEATAHSEQSDDVERDGTMSESEDEGLPPWKDRLLDSFPFQQAELERLCLYYEDLQEFRFARLAEQTQTQTQMATKRGALLEWIEAELLPDQFAQRVMTEAMELAVVPQESFSPFATIDTTAPTDLPQRKLFLEAVAGGTGRRSPRMVLKIIHACCCYHPEKDNATVGTVANATQLIALCYRIAMACHLLQQDQTTEEDLQTLKAACMEYQTSIPTSLVDSLIKQNGGVPSVSVDTFVTWAEATAPHLAHVLSTFLYLALSLIMKPKCTFSFPHLGDTESTFIKNPIDSLGFTFACMDPRLSRKWHRLYTTEADGMAFTQIKMALIGYGGPTVLLIRPTTGKGAFGYFTTSFWKESRHFYGDSDSFLFRAEPTLGVYRALRDTEEDTYPDNNSSSTQMLPSKTQYKVGRNYMYLNTSTRSVIPDQLPHGICFGGTHTQPRLQLNESFENCTALVRDETYEEGPLLADDWDLHFDIDVLEVWGLGSSEEEIQSALELGHKQRAIMESTLARSQHVDKTKFLDLFQTGLIPNAIYEHRETARGHHSFAINDDQGGYKMDTNDSTSPEISPLDPIASGTYTHDNKGELPSGCFDDP</sequence>
<dbReference type="PANTHER" id="PTHR23354:SF62">
    <property type="entry name" value="MUSTARD, ISOFORM V"/>
    <property type="match status" value="1"/>
</dbReference>
<protein>
    <recommendedName>
        <fullName evidence="4">Oxidation resistance protein 1</fullName>
    </recommendedName>
</protein>
<evidence type="ECO:0000256" key="3">
    <source>
        <dbReference type="ARBA" id="ARBA00023128"/>
    </source>
</evidence>
<evidence type="ECO:0000313" key="7">
    <source>
        <dbReference type="EMBL" id="CAD9827688.1"/>
    </source>
</evidence>
<accession>A0A7S2XU00</accession>
<organism evidence="7">
    <name type="scientific">Attheya septentrionalis</name>
    <dbReference type="NCBI Taxonomy" id="420275"/>
    <lineage>
        <taxon>Eukaryota</taxon>
        <taxon>Sar</taxon>
        <taxon>Stramenopiles</taxon>
        <taxon>Ochrophyta</taxon>
        <taxon>Bacillariophyta</taxon>
        <taxon>Coscinodiscophyceae</taxon>
        <taxon>Chaetocerotophycidae</taxon>
        <taxon>Chaetocerotales</taxon>
        <taxon>Attheyaceae</taxon>
        <taxon>Attheya</taxon>
    </lineage>
</organism>
<comment type="similarity">
    <text evidence="2">Belongs to the OXR1 family.</text>
</comment>
<evidence type="ECO:0000256" key="4">
    <source>
        <dbReference type="ARBA" id="ARBA00040604"/>
    </source>
</evidence>
<proteinExistence type="inferred from homology"/>
<evidence type="ECO:0000259" key="6">
    <source>
        <dbReference type="PROSITE" id="PS51886"/>
    </source>
</evidence>
<name>A0A7S2XU00_9STRA</name>
<evidence type="ECO:0000256" key="5">
    <source>
        <dbReference type="SAM" id="MobiDB-lite"/>
    </source>
</evidence>
<feature type="domain" description="TLDc" evidence="6">
    <location>
        <begin position="315"/>
        <end position="518"/>
    </location>
</feature>
<dbReference type="Pfam" id="PF07534">
    <property type="entry name" value="TLD"/>
    <property type="match status" value="1"/>
</dbReference>
<dbReference type="EMBL" id="HBHQ01028769">
    <property type="protein sequence ID" value="CAD9827688.1"/>
    <property type="molecule type" value="Transcribed_RNA"/>
</dbReference>
<feature type="region of interest" description="Disordered" evidence="5">
    <location>
        <begin position="1"/>
        <end position="64"/>
    </location>
</feature>
<feature type="region of interest" description="Disordered" evidence="5">
    <location>
        <begin position="579"/>
        <end position="627"/>
    </location>
</feature>
<reference evidence="7" key="1">
    <citation type="submission" date="2021-01" db="EMBL/GenBank/DDBJ databases">
        <authorList>
            <person name="Corre E."/>
            <person name="Pelletier E."/>
            <person name="Niang G."/>
            <person name="Scheremetjew M."/>
            <person name="Finn R."/>
            <person name="Kale V."/>
            <person name="Holt S."/>
            <person name="Cochrane G."/>
            <person name="Meng A."/>
            <person name="Brown T."/>
            <person name="Cohen L."/>
        </authorList>
    </citation>
    <scope>NUCLEOTIDE SEQUENCE</scope>
    <source>
        <strain evidence="7">CCMP2084</strain>
    </source>
</reference>
<evidence type="ECO:0000256" key="2">
    <source>
        <dbReference type="ARBA" id="ARBA00009540"/>
    </source>
</evidence>
<gene>
    <name evidence="7" type="ORF">ASEP1449_LOCUS19522</name>
</gene>
<evidence type="ECO:0000256" key="1">
    <source>
        <dbReference type="ARBA" id="ARBA00004173"/>
    </source>
</evidence>